<protein>
    <submittedName>
        <fullName evidence="1">Uncharacterized protein</fullName>
    </submittedName>
</protein>
<dbReference type="GeneID" id="63856955"/>
<dbReference type="RefSeq" id="XP_040805349.1">
    <property type="nucleotide sequence ID" value="XM_040939622.1"/>
</dbReference>
<evidence type="ECO:0000313" key="1">
    <source>
        <dbReference type="EMBL" id="RAK81339.1"/>
    </source>
</evidence>
<dbReference type="AlphaFoldDB" id="A0A8G1RY35"/>
<gene>
    <name evidence="1" type="ORF">BO72DRAFT_206329</name>
</gene>
<evidence type="ECO:0000313" key="2">
    <source>
        <dbReference type="Proteomes" id="UP000249789"/>
    </source>
</evidence>
<name>A0A8G1RY35_9EURO</name>
<reference evidence="1 2" key="1">
    <citation type="submission" date="2018-02" db="EMBL/GenBank/DDBJ databases">
        <title>The genomes of Aspergillus section Nigri reveals drivers in fungal speciation.</title>
        <authorList>
            <consortium name="DOE Joint Genome Institute"/>
            <person name="Vesth T.C."/>
            <person name="Nybo J."/>
            <person name="Theobald S."/>
            <person name="Brandl J."/>
            <person name="Frisvad J.C."/>
            <person name="Nielsen K.F."/>
            <person name="Lyhne E.K."/>
            <person name="Kogle M.E."/>
            <person name="Kuo A."/>
            <person name="Riley R."/>
            <person name="Clum A."/>
            <person name="Nolan M."/>
            <person name="Lipzen A."/>
            <person name="Salamov A."/>
            <person name="Henrissat B."/>
            <person name="Wiebenga A."/>
            <person name="De vries R.P."/>
            <person name="Grigoriev I.V."/>
            <person name="Mortensen U.H."/>
            <person name="Andersen M.R."/>
            <person name="Baker S.E."/>
        </authorList>
    </citation>
    <scope>NUCLEOTIDE SEQUENCE [LARGE SCALE GENOMIC DNA]</scope>
    <source>
        <strain evidence="1 2">CBS 313.89</strain>
    </source>
</reference>
<accession>A0A8G1RY35</accession>
<dbReference type="VEuPathDB" id="FungiDB:BO72DRAFT_206329"/>
<dbReference type="OrthoDB" id="10509079at2759"/>
<dbReference type="Proteomes" id="UP000249789">
    <property type="component" value="Unassembled WGS sequence"/>
</dbReference>
<sequence length="176" mass="19685">MSEYPRRECHIHHYHVSWINLNSACKVSPPGTVFLSNPAREHPSDPSFRVPSSFVNGVQLGLSYSVALRLKQSPLLGVPYLPNRHEHGTQYRYSKSTYCVVIVRVLTLDTLSPTPPCLLVSSRRSRPREVTRPSGGLLPWWTALVRRGLRSSQQASGMRGFSLSGVCKTHQPPPKS</sequence>
<dbReference type="EMBL" id="KZ824625">
    <property type="protein sequence ID" value="RAK81339.1"/>
    <property type="molecule type" value="Genomic_DNA"/>
</dbReference>
<keyword evidence="2" id="KW-1185">Reference proteome</keyword>
<organism evidence="1 2">
    <name type="scientific">Aspergillus fijiensis CBS 313.89</name>
    <dbReference type="NCBI Taxonomy" id="1448319"/>
    <lineage>
        <taxon>Eukaryota</taxon>
        <taxon>Fungi</taxon>
        <taxon>Dikarya</taxon>
        <taxon>Ascomycota</taxon>
        <taxon>Pezizomycotina</taxon>
        <taxon>Eurotiomycetes</taxon>
        <taxon>Eurotiomycetidae</taxon>
        <taxon>Eurotiales</taxon>
        <taxon>Aspergillaceae</taxon>
        <taxon>Aspergillus</taxon>
    </lineage>
</organism>
<proteinExistence type="predicted"/>